<dbReference type="Proteomes" id="UP000298058">
    <property type="component" value="Unassembled WGS sequence"/>
</dbReference>
<dbReference type="InterPro" id="IPR028349">
    <property type="entry name" value="PafC-like"/>
</dbReference>
<dbReference type="AlphaFoldDB" id="A0A4R9M2D9"/>
<evidence type="ECO:0000313" key="3">
    <source>
        <dbReference type="Proteomes" id="UP000298058"/>
    </source>
</evidence>
<dbReference type="Pfam" id="PF13280">
    <property type="entry name" value="WYL"/>
    <property type="match status" value="1"/>
</dbReference>
<dbReference type="InterPro" id="IPR051534">
    <property type="entry name" value="CBASS_pafABC_assoc_protein"/>
</dbReference>
<dbReference type="PROSITE" id="PS52050">
    <property type="entry name" value="WYL"/>
    <property type="match status" value="1"/>
</dbReference>
<dbReference type="OrthoDB" id="9807255at2"/>
<dbReference type="PANTHER" id="PTHR34580:SF1">
    <property type="entry name" value="PROTEIN PAFC"/>
    <property type="match status" value="1"/>
</dbReference>
<organism evidence="2 3">
    <name type="scientific">Leptospira idonii</name>
    <dbReference type="NCBI Taxonomy" id="1193500"/>
    <lineage>
        <taxon>Bacteria</taxon>
        <taxon>Pseudomonadati</taxon>
        <taxon>Spirochaetota</taxon>
        <taxon>Spirochaetia</taxon>
        <taxon>Leptospirales</taxon>
        <taxon>Leptospiraceae</taxon>
        <taxon>Leptospira</taxon>
    </lineage>
</organism>
<keyword evidence="3" id="KW-1185">Reference proteome</keyword>
<protein>
    <submittedName>
        <fullName evidence="2">WYL domain-containing protein</fullName>
    </submittedName>
</protein>
<gene>
    <name evidence="2" type="ORF">EHS15_01680</name>
</gene>
<name>A0A4R9M2D9_9LEPT</name>
<comment type="caution">
    <text evidence="2">The sequence shown here is derived from an EMBL/GenBank/DDBJ whole genome shotgun (WGS) entry which is preliminary data.</text>
</comment>
<evidence type="ECO:0000259" key="1">
    <source>
        <dbReference type="Pfam" id="PF13280"/>
    </source>
</evidence>
<proteinExistence type="predicted"/>
<dbReference type="InterPro" id="IPR026881">
    <property type="entry name" value="WYL_dom"/>
</dbReference>
<dbReference type="PANTHER" id="PTHR34580">
    <property type="match status" value="1"/>
</dbReference>
<accession>A0A4R9M2D9</accession>
<feature type="domain" description="WYL" evidence="1">
    <location>
        <begin position="137"/>
        <end position="201"/>
    </location>
</feature>
<reference evidence="2" key="1">
    <citation type="journal article" date="2019" name="PLoS Negl. Trop. Dis.">
        <title>Revisiting the worldwide diversity of Leptospira species in the environment.</title>
        <authorList>
            <person name="Vincent A.T."/>
            <person name="Schiettekatte O."/>
            <person name="Bourhy P."/>
            <person name="Veyrier F.J."/>
            <person name="Picardeau M."/>
        </authorList>
    </citation>
    <scope>NUCLEOTIDE SEQUENCE [LARGE SCALE GENOMIC DNA]</scope>
    <source>
        <strain evidence="2">201300427</strain>
    </source>
</reference>
<dbReference type="EMBL" id="RQHW01000003">
    <property type="protein sequence ID" value="TGN20923.1"/>
    <property type="molecule type" value="Genomic_DNA"/>
</dbReference>
<dbReference type="PIRSF" id="PIRSF016838">
    <property type="entry name" value="PafC"/>
    <property type="match status" value="1"/>
</dbReference>
<dbReference type="RefSeq" id="WP_135758796.1">
    <property type="nucleotide sequence ID" value="NZ_RQHW01000003.1"/>
</dbReference>
<evidence type="ECO:0000313" key="2">
    <source>
        <dbReference type="EMBL" id="TGN20923.1"/>
    </source>
</evidence>
<sequence length="318" mass="36824">MNPSTLRAASKLNLIRILSAHPDGLSLEDLQKITGHKSVTELKKELGELYMIEMYPYSPQDCVDIDFDGELVKIRLPIAIDKALPLSPDEWILLRDLVSRQGQKEEDSKKHLVESILKKINSIIPSETWEPHSEIRKKITDSIQNQKIIELDYWKRNSKEKEVRTLSPWLLWEENESYLLGFDLEKQEFRSYRIDCILSIRETDRKIGEIPKGAKEWLDGFVQLVQPKQEPKDRHAVLFAKDSSAFHLGRKLPLKDLNTTKSYFGETYYGYQAPIQEENWFINTILGYGTSIIVTEPKELSEKIRGKIEEAKSLIPGK</sequence>